<dbReference type="CDD" id="cd24050">
    <property type="entry name" value="ASKHA_NBD_ANMK"/>
    <property type="match status" value="1"/>
</dbReference>
<name>A0A381W8K4_9ZZZZ</name>
<sequence length="366" mass="39470">MDSGQDLYIGLMSGTSSDAIDAALVQFSDSGCELLSTLAATLDAPIVDRIQRAVDGTADRISDISELDVLLAQAFADTALLLKEQAGVDQITAIGSHGQTVRHQPRGCLPYTVQLGNGARIAALTGITTVSDFRTADLALGGQGAPLVPAFHRAIFSDSDENRVIVNIGGIANVTVLHRKDRPSGFDTGPGNTLMDHWFRQHQPGIYDENGTWARSGTCLPKLLRTLLECDYFSRHPPKSTGLEEFNLDWLNTYLIGDERPEDVQATLVELTAESISQSIKTNAPATDAVYLCGGGANNEYLVNQLNNRLTPLSLYTSDRLGLPVDWVEAVAFAWLAKERLKNRPTNCPEVTGSSRELALGAVYLG</sequence>
<dbReference type="NCBIfam" id="NF007139">
    <property type="entry name" value="PRK09585.1-3"/>
    <property type="match status" value="1"/>
</dbReference>
<evidence type="ECO:0008006" key="2">
    <source>
        <dbReference type="Google" id="ProtNLM"/>
    </source>
</evidence>
<protein>
    <recommendedName>
        <fullName evidence="2">Anhydro-N-acetylmuramic acid kinase</fullName>
    </recommendedName>
</protein>
<accession>A0A381W8K4</accession>
<dbReference type="GO" id="GO:0005524">
    <property type="term" value="F:ATP binding"/>
    <property type="evidence" value="ECO:0007669"/>
    <property type="project" value="InterPro"/>
</dbReference>
<dbReference type="GO" id="GO:0006040">
    <property type="term" value="P:amino sugar metabolic process"/>
    <property type="evidence" value="ECO:0007669"/>
    <property type="project" value="InterPro"/>
</dbReference>
<evidence type="ECO:0000313" key="1">
    <source>
        <dbReference type="EMBL" id="SVA48277.1"/>
    </source>
</evidence>
<dbReference type="PANTHER" id="PTHR30605:SF0">
    <property type="entry name" value="ANHYDRO-N-ACETYLMURAMIC ACID KINASE"/>
    <property type="match status" value="1"/>
</dbReference>
<dbReference type="InterPro" id="IPR043129">
    <property type="entry name" value="ATPase_NBD"/>
</dbReference>
<dbReference type="AlphaFoldDB" id="A0A381W8K4"/>
<reference evidence="1" key="1">
    <citation type="submission" date="2018-05" db="EMBL/GenBank/DDBJ databases">
        <authorList>
            <person name="Lanie J.A."/>
            <person name="Ng W.-L."/>
            <person name="Kazmierczak K.M."/>
            <person name="Andrzejewski T.M."/>
            <person name="Davidsen T.M."/>
            <person name="Wayne K.J."/>
            <person name="Tettelin H."/>
            <person name="Glass J.I."/>
            <person name="Rusch D."/>
            <person name="Podicherti R."/>
            <person name="Tsui H.-C.T."/>
            <person name="Winkler M.E."/>
        </authorList>
    </citation>
    <scope>NUCLEOTIDE SEQUENCE</scope>
</reference>
<dbReference type="PANTHER" id="PTHR30605">
    <property type="entry name" value="ANHYDRO-N-ACETYLMURAMIC ACID KINASE"/>
    <property type="match status" value="1"/>
</dbReference>
<gene>
    <name evidence="1" type="ORF">METZ01_LOCUS101131</name>
</gene>
<dbReference type="InterPro" id="IPR005338">
    <property type="entry name" value="Anhydro_N_Ac-Mur_kinase"/>
</dbReference>
<proteinExistence type="inferred from homology"/>
<dbReference type="Gene3D" id="3.30.420.40">
    <property type="match status" value="2"/>
</dbReference>
<dbReference type="EMBL" id="UINC01010890">
    <property type="protein sequence ID" value="SVA48277.1"/>
    <property type="molecule type" value="Genomic_DNA"/>
</dbReference>
<dbReference type="HAMAP" id="MF_01270">
    <property type="entry name" value="AnhMurNAc_kinase"/>
    <property type="match status" value="1"/>
</dbReference>
<dbReference type="GO" id="GO:0016773">
    <property type="term" value="F:phosphotransferase activity, alcohol group as acceptor"/>
    <property type="evidence" value="ECO:0007669"/>
    <property type="project" value="InterPro"/>
</dbReference>
<dbReference type="SUPFAM" id="SSF53067">
    <property type="entry name" value="Actin-like ATPase domain"/>
    <property type="match status" value="1"/>
</dbReference>
<dbReference type="Pfam" id="PF03702">
    <property type="entry name" value="AnmK"/>
    <property type="match status" value="1"/>
</dbReference>
<organism evidence="1">
    <name type="scientific">marine metagenome</name>
    <dbReference type="NCBI Taxonomy" id="408172"/>
    <lineage>
        <taxon>unclassified sequences</taxon>
        <taxon>metagenomes</taxon>
        <taxon>ecological metagenomes</taxon>
    </lineage>
</organism>
<dbReference type="GO" id="GO:0009254">
    <property type="term" value="P:peptidoglycan turnover"/>
    <property type="evidence" value="ECO:0007669"/>
    <property type="project" value="InterPro"/>
</dbReference>